<protein>
    <submittedName>
        <fullName evidence="1">Flagellar protein FlaF</fullName>
    </submittedName>
</protein>
<dbReference type="InterPro" id="IPR010845">
    <property type="entry name" value="FlaF"/>
</dbReference>
<evidence type="ECO:0000313" key="1">
    <source>
        <dbReference type="EMBL" id="BBO79786.1"/>
    </source>
</evidence>
<keyword evidence="1" id="KW-0969">Cilium</keyword>
<dbReference type="AlphaFoldDB" id="A0A5K7ZFP9"/>
<dbReference type="RefSeq" id="WP_155320895.1">
    <property type="nucleotide sequence ID" value="NZ_AP021876.1"/>
</dbReference>
<organism evidence="1 2">
    <name type="scientific">Desulfosarcina ovata subsp. sediminis</name>
    <dbReference type="NCBI Taxonomy" id="885957"/>
    <lineage>
        <taxon>Bacteria</taxon>
        <taxon>Pseudomonadati</taxon>
        <taxon>Thermodesulfobacteriota</taxon>
        <taxon>Desulfobacteria</taxon>
        <taxon>Desulfobacterales</taxon>
        <taxon>Desulfosarcinaceae</taxon>
        <taxon>Desulfosarcina</taxon>
    </lineage>
</organism>
<gene>
    <name evidence="1" type="ORF">DSCO28_03520</name>
</gene>
<reference evidence="1 2" key="1">
    <citation type="submission" date="2019-11" db="EMBL/GenBank/DDBJ databases">
        <title>Comparative genomics of hydrocarbon-degrading Desulfosarcina strains.</title>
        <authorList>
            <person name="Watanabe M."/>
            <person name="Kojima H."/>
            <person name="Fukui M."/>
        </authorList>
    </citation>
    <scope>NUCLEOTIDE SEQUENCE [LARGE SCALE GENOMIC DNA]</scope>
    <source>
        <strain evidence="1 2">28bB2T</strain>
    </source>
</reference>
<dbReference type="GO" id="GO:0044781">
    <property type="term" value="P:bacterial-type flagellum organization"/>
    <property type="evidence" value="ECO:0007669"/>
    <property type="project" value="InterPro"/>
</dbReference>
<accession>A0A5K7ZFP9</accession>
<dbReference type="KEGG" id="dov:DSCO28_03520"/>
<evidence type="ECO:0000313" key="2">
    <source>
        <dbReference type="Proteomes" id="UP000425960"/>
    </source>
</evidence>
<dbReference type="EMBL" id="AP021876">
    <property type="protein sequence ID" value="BBO79786.1"/>
    <property type="molecule type" value="Genomic_DNA"/>
</dbReference>
<keyword evidence="1" id="KW-0966">Cell projection</keyword>
<proteinExistence type="predicted"/>
<dbReference type="Proteomes" id="UP000425960">
    <property type="component" value="Chromosome"/>
</dbReference>
<dbReference type="Pfam" id="PF07309">
    <property type="entry name" value="FlaF"/>
    <property type="match status" value="1"/>
</dbReference>
<name>A0A5K7ZFP9_9BACT</name>
<keyword evidence="1" id="KW-0282">Flagellum</keyword>
<sequence length="122" mass="13814">MFKNPLSAYQAVEQTTTSGRATEARVLTKAAMMLKECQNNWDLPNSKPKLHEALEYNQRIWSIIQGSLMDENNPLPKKIRIDILTLSAYIDKRIFNVLAYPAPEKLSIIIDINLNLAAGLRS</sequence>
<dbReference type="NCBIfam" id="NF009435">
    <property type="entry name" value="PRK12794.1"/>
    <property type="match status" value="1"/>
</dbReference>